<name>B7KBU9_GLOC7</name>
<proteinExistence type="predicted"/>
<protein>
    <submittedName>
        <fullName evidence="1">Uncharacterized protein</fullName>
    </submittedName>
</protein>
<dbReference type="HOGENOM" id="CLU_3167103_0_0_3"/>
<dbReference type="KEGG" id="cyc:PCC7424_4717"/>
<gene>
    <name evidence="1" type="ordered locus">PCC7424_4717</name>
</gene>
<organism evidence="1 2">
    <name type="scientific">Gloeothece citriformis (strain PCC 7424)</name>
    <name type="common">Cyanothece sp. (strain PCC 7424)</name>
    <dbReference type="NCBI Taxonomy" id="65393"/>
    <lineage>
        <taxon>Bacteria</taxon>
        <taxon>Bacillati</taxon>
        <taxon>Cyanobacteriota</taxon>
        <taxon>Cyanophyceae</taxon>
        <taxon>Oscillatoriophycideae</taxon>
        <taxon>Chroococcales</taxon>
        <taxon>Aphanothecaceae</taxon>
        <taxon>Gloeothece</taxon>
        <taxon>Gloeothece citriformis</taxon>
    </lineage>
</organism>
<evidence type="ECO:0000313" key="2">
    <source>
        <dbReference type="Proteomes" id="UP000002384"/>
    </source>
</evidence>
<sequence length="47" mass="5474">MERLYLTVYFSRIDHIKIKCVLAYLQDRTGAAILAFQKGLVQSSKER</sequence>
<accession>B7KBU9</accession>
<reference evidence="2" key="1">
    <citation type="journal article" date="2011" name="MBio">
        <title>Novel metabolic attributes of the genus Cyanothece, comprising a group of unicellular nitrogen-fixing Cyanobacteria.</title>
        <authorList>
            <person name="Bandyopadhyay A."/>
            <person name="Elvitigala T."/>
            <person name="Welsh E."/>
            <person name="Stockel J."/>
            <person name="Liberton M."/>
            <person name="Min H."/>
            <person name="Sherman L.A."/>
            <person name="Pakrasi H.B."/>
        </authorList>
    </citation>
    <scope>NUCLEOTIDE SEQUENCE [LARGE SCALE GENOMIC DNA]</scope>
    <source>
        <strain evidence="2">PCC 7424</strain>
    </source>
</reference>
<dbReference type="RefSeq" id="WP_015956660.1">
    <property type="nucleotide sequence ID" value="NC_011729.1"/>
</dbReference>
<keyword evidence="2" id="KW-1185">Reference proteome</keyword>
<evidence type="ECO:0000313" key="1">
    <source>
        <dbReference type="EMBL" id="ACK73077.1"/>
    </source>
</evidence>
<dbReference type="EMBL" id="CP001291">
    <property type="protein sequence ID" value="ACK73077.1"/>
    <property type="molecule type" value="Genomic_DNA"/>
</dbReference>
<dbReference type="Proteomes" id="UP000002384">
    <property type="component" value="Chromosome"/>
</dbReference>
<dbReference type="AlphaFoldDB" id="B7KBU9"/>